<gene>
    <name evidence="1" type="ORF">CCYN74_340009</name>
</gene>
<evidence type="ECO:0000313" key="2">
    <source>
        <dbReference type="Proteomes" id="UP000038083"/>
    </source>
</evidence>
<name>A0A0B7HN46_9FLAO</name>
<dbReference type="Proteomes" id="UP000038083">
    <property type="component" value="Unassembled WGS sequence"/>
</dbReference>
<accession>A0A0B7HN46</accession>
<dbReference type="AlphaFoldDB" id="A0A0B7HN46"/>
<dbReference type="EMBL" id="CDOG01000028">
    <property type="protein sequence ID" value="CEN39337.1"/>
    <property type="molecule type" value="Genomic_DNA"/>
</dbReference>
<organism evidence="1 2">
    <name type="scientific">Capnocytophaga cynodegmi</name>
    <dbReference type="NCBI Taxonomy" id="28189"/>
    <lineage>
        <taxon>Bacteria</taxon>
        <taxon>Pseudomonadati</taxon>
        <taxon>Bacteroidota</taxon>
        <taxon>Flavobacteriia</taxon>
        <taxon>Flavobacteriales</taxon>
        <taxon>Flavobacteriaceae</taxon>
        <taxon>Capnocytophaga</taxon>
    </lineage>
</organism>
<protein>
    <submittedName>
        <fullName evidence="1">Uncharacterized protein</fullName>
    </submittedName>
</protein>
<sequence length="129" mass="14858">MAYPTTRQSVAKKSFSGRNLLSVSTHCHSRWCAGFYSYYQIHRGATDNRTDAEPKRENELKSESFHSVFGLIFHIAKETGWSKKDILQMPFTELTLMLADAPRLVEQGKTSVAEKEFESDEELIEFMMK</sequence>
<reference evidence="1 2" key="1">
    <citation type="submission" date="2015-01" db="EMBL/GenBank/DDBJ databases">
        <authorList>
            <person name="Xiang T."/>
            <person name="Song Y."/>
            <person name="Huang L."/>
            <person name="Wang B."/>
            <person name="Wu P."/>
        </authorList>
    </citation>
    <scope>NUCLEOTIDE SEQUENCE [LARGE SCALE GENOMIC DNA]</scope>
    <source>
        <strain evidence="1 2">Ccy74</strain>
    </source>
</reference>
<evidence type="ECO:0000313" key="1">
    <source>
        <dbReference type="EMBL" id="CEN39337.1"/>
    </source>
</evidence>
<proteinExistence type="predicted"/>